<evidence type="ECO:0000313" key="2">
    <source>
        <dbReference type="EMBL" id="NKZ37604.1"/>
    </source>
</evidence>
<dbReference type="Proteomes" id="UP000541636">
    <property type="component" value="Unassembled WGS sequence"/>
</dbReference>
<evidence type="ECO:0000259" key="1">
    <source>
        <dbReference type="SMART" id="SM01321"/>
    </source>
</evidence>
<keyword evidence="3" id="KW-1185">Reference proteome</keyword>
<dbReference type="InterPro" id="IPR002686">
    <property type="entry name" value="Transposase_17"/>
</dbReference>
<comment type="caution">
    <text evidence="2">The sequence shown here is derived from an EMBL/GenBank/DDBJ whole genome shotgun (WGS) entry which is preliminary data.</text>
</comment>
<dbReference type="GO" id="GO:0006313">
    <property type="term" value="P:DNA transposition"/>
    <property type="evidence" value="ECO:0007669"/>
    <property type="project" value="InterPro"/>
</dbReference>
<accession>A0A846ZET9</accession>
<dbReference type="Gene3D" id="3.30.70.1290">
    <property type="entry name" value="Transposase IS200-like"/>
    <property type="match status" value="1"/>
</dbReference>
<gene>
    <name evidence="2" type="ORF">HF690_01390</name>
</gene>
<reference evidence="2 3" key="1">
    <citation type="journal article" date="2017" name="Int. J. Syst. Evol. Microbiol.">
        <title>Oleiagrimonas citrea sp. nov., a marine bacterium isolated from tidal flat sediment and emended description of the genus Oleiagrimonas Fang et al. 2015 and Oleiagrimonas soli.</title>
        <authorList>
            <person name="Yang S.H."/>
            <person name="Seo H.S."/>
            <person name="Seong C.N."/>
            <person name="Kwon K.K."/>
        </authorList>
    </citation>
    <scope>NUCLEOTIDE SEQUENCE [LARGE SCALE GENOMIC DNA]</scope>
    <source>
        <strain evidence="2 3">MEBiC09124</strain>
    </source>
</reference>
<organism evidence="2 3">
    <name type="scientific">Oleiagrimonas citrea</name>
    <dbReference type="NCBI Taxonomy" id="1665687"/>
    <lineage>
        <taxon>Bacteria</taxon>
        <taxon>Pseudomonadati</taxon>
        <taxon>Pseudomonadota</taxon>
        <taxon>Gammaproteobacteria</taxon>
        <taxon>Lysobacterales</taxon>
        <taxon>Rhodanobacteraceae</taxon>
        <taxon>Oleiagrimonas</taxon>
    </lineage>
</organism>
<evidence type="ECO:0000313" key="3">
    <source>
        <dbReference type="Proteomes" id="UP000541636"/>
    </source>
</evidence>
<dbReference type="AlphaFoldDB" id="A0A846ZET9"/>
<name>A0A846ZET9_9GAMM</name>
<dbReference type="SUPFAM" id="SSF143422">
    <property type="entry name" value="Transposase IS200-like"/>
    <property type="match status" value="1"/>
</dbReference>
<dbReference type="RefSeq" id="WP_168608193.1">
    <property type="nucleotide sequence ID" value="NZ_JAAZQD010000001.1"/>
</dbReference>
<dbReference type="GO" id="GO:0004803">
    <property type="term" value="F:transposase activity"/>
    <property type="evidence" value="ECO:0007669"/>
    <property type="project" value="InterPro"/>
</dbReference>
<sequence>MARHTLLDLPSIPQHIVQRGNNRPPCFLDDADRRRYLVLLREALLSSYCALHACVPVDNHVHILVTPPRKGYITRMMHKLGRKYVGLFNARHGRTSSLWEGRYKLCLVGSEDYVIRCRRYIDLNPIRARIIDDPAAYRCSNCSAHCGTNDALLASHPSYLALGRSLAERAHAYRNLLAEALSGEDIREIRIDLQQQHALDRSDFQAMVEAKTQHFARARPAHGPYKPPES</sequence>
<dbReference type="PANTHER" id="PTHR34322">
    <property type="entry name" value="TRANSPOSASE, Y1_TNP DOMAIN-CONTAINING"/>
    <property type="match status" value="1"/>
</dbReference>
<proteinExistence type="predicted"/>
<dbReference type="GO" id="GO:0003677">
    <property type="term" value="F:DNA binding"/>
    <property type="evidence" value="ECO:0007669"/>
    <property type="project" value="InterPro"/>
</dbReference>
<dbReference type="SMART" id="SM01321">
    <property type="entry name" value="Y1_Tnp"/>
    <property type="match status" value="1"/>
</dbReference>
<dbReference type="InterPro" id="IPR036515">
    <property type="entry name" value="Transposase_17_sf"/>
</dbReference>
<protein>
    <submittedName>
        <fullName evidence="2">Transposase</fullName>
    </submittedName>
</protein>
<dbReference type="EMBL" id="JAAZQD010000001">
    <property type="protein sequence ID" value="NKZ37604.1"/>
    <property type="molecule type" value="Genomic_DNA"/>
</dbReference>
<dbReference type="Pfam" id="PF01797">
    <property type="entry name" value="Y1_Tnp"/>
    <property type="match status" value="1"/>
</dbReference>
<dbReference type="PANTHER" id="PTHR34322:SF2">
    <property type="entry name" value="TRANSPOSASE IS200-LIKE DOMAIN-CONTAINING PROTEIN"/>
    <property type="match status" value="1"/>
</dbReference>
<feature type="domain" description="Transposase IS200-like" evidence="1">
    <location>
        <begin position="9"/>
        <end position="124"/>
    </location>
</feature>